<dbReference type="Proteomes" id="UP000279833">
    <property type="component" value="Unassembled WGS sequence"/>
</dbReference>
<evidence type="ECO:0000313" key="3">
    <source>
        <dbReference type="WBParaSite" id="SCUD_0000646601-mRNA-1"/>
    </source>
</evidence>
<sequence length="149" mass="16886">MEFNVPNSIKCSPNAETLQTTSDFYTSLPSLSLPISRIIPSNLLNDDNVDSKILLNHFILLNFRFCLNDLRLLNGWNSQAKHCLLDARIYLIEATEQVSPIIIITIIIIHILHHGSFLVRLPLKSQNAFVCTKNILFHNFSSSTLINPN</sequence>
<evidence type="ECO:0000313" key="2">
    <source>
        <dbReference type="Proteomes" id="UP000279833"/>
    </source>
</evidence>
<protein>
    <submittedName>
        <fullName evidence="1 3">Uncharacterized protein</fullName>
    </submittedName>
</protein>
<dbReference type="WBParaSite" id="SCUD_0000646601-mRNA-1">
    <property type="protein sequence ID" value="SCUD_0000646601-mRNA-1"/>
    <property type="gene ID" value="SCUD_0000646601"/>
</dbReference>
<dbReference type="EMBL" id="UZAK01014500">
    <property type="protein sequence ID" value="VDP04335.1"/>
    <property type="molecule type" value="Genomic_DNA"/>
</dbReference>
<gene>
    <name evidence="1" type="ORF">SCUD_LOCUS6466</name>
</gene>
<accession>A0A183JUS3</accession>
<proteinExistence type="predicted"/>
<evidence type="ECO:0000313" key="1">
    <source>
        <dbReference type="EMBL" id="VDP04335.1"/>
    </source>
</evidence>
<organism evidence="3">
    <name type="scientific">Schistosoma curassoni</name>
    <dbReference type="NCBI Taxonomy" id="6186"/>
    <lineage>
        <taxon>Eukaryota</taxon>
        <taxon>Metazoa</taxon>
        <taxon>Spiralia</taxon>
        <taxon>Lophotrochozoa</taxon>
        <taxon>Platyhelminthes</taxon>
        <taxon>Trematoda</taxon>
        <taxon>Digenea</taxon>
        <taxon>Strigeidida</taxon>
        <taxon>Schistosomatoidea</taxon>
        <taxon>Schistosomatidae</taxon>
        <taxon>Schistosoma</taxon>
    </lineage>
</organism>
<dbReference type="AlphaFoldDB" id="A0A183JUS3"/>
<keyword evidence="2" id="KW-1185">Reference proteome</keyword>
<reference evidence="1 2" key="2">
    <citation type="submission" date="2018-11" db="EMBL/GenBank/DDBJ databases">
        <authorList>
            <consortium name="Pathogen Informatics"/>
        </authorList>
    </citation>
    <scope>NUCLEOTIDE SEQUENCE [LARGE SCALE GENOMIC DNA]</scope>
    <source>
        <strain evidence="1">Dakar</strain>
        <strain evidence="2">Dakar, Senegal</strain>
    </source>
</reference>
<reference evidence="3" key="1">
    <citation type="submission" date="2016-06" db="UniProtKB">
        <authorList>
            <consortium name="WormBaseParasite"/>
        </authorList>
    </citation>
    <scope>IDENTIFICATION</scope>
</reference>
<name>A0A183JUS3_9TREM</name>